<dbReference type="InterPro" id="IPR013792">
    <property type="entry name" value="RNA3'P_cycl/enolpyr_Trfase_a/b"/>
</dbReference>
<dbReference type="CDD" id="cd01556">
    <property type="entry name" value="EPSP_synthase"/>
    <property type="match status" value="1"/>
</dbReference>
<evidence type="ECO:0000313" key="11">
    <source>
        <dbReference type="Proteomes" id="UP001139409"/>
    </source>
</evidence>
<proteinExistence type="inferred from homology"/>
<dbReference type="PANTHER" id="PTHR21090">
    <property type="entry name" value="AROM/DEHYDROQUINATE SYNTHASE"/>
    <property type="match status" value="1"/>
</dbReference>
<feature type="domain" description="Enolpyruvate transferase" evidence="9">
    <location>
        <begin position="70"/>
        <end position="403"/>
    </location>
</feature>
<dbReference type="GO" id="GO:0009073">
    <property type="term" value="P:aromatic amino acid family biosynthetic process"/>
    <property type="evidence" value="ECO:0007669"/>
    <property type="project" value="UniProtKB-KW"/>
</dbReference>
<dbReference type="InterPro" id="IPR006264">
    <property type="entry name" value="EPSP_synthase"/>
</dbReference>
<dbReference type="SUPFAM" id="SSF55205">
    <property type="entry name" value="EPT/RTPC-like"/>
    <property type="match status" value="1"/>
</dbReference>
<dbReference type="EC" id="2.5.1.19" evidence="3"/>
<comment type="pathway">
    <text evidence="1">Metabolic intermediate biosynthesis; chorismate biosynthesis; chorismate from D-erythrose 4-phosphate and phosphoenolpyruvate: step 6/7.</text>
</comment>
<protein>
    <recommendedName>
        <fullName evidence="3">3-phosphoshikimate 1-carboxyvinyltransferase</fullName>
        <ecNumber evidence="3">2.5.1.19</ecNumber>
    </recommendedName>
    <alternativeName>
        <fullName evidence="7">5-enolpyruvylshikimate-3-phosphate synthase</fullName>
    </alternativeName>
</protein>
<dbReference type="InterPro" id="IPR023193">
    <property type="entry name" value="EPSP_synthase_CS"/>
</dbReference>
<accession>A0A9X1HL43</accession>
<organism evidence="10 11">
    <name type="scientific">Fulvivirga sedimenti</name>
    <dbReference type="NCBI Taxonomy" id="2879465"/>
    <lineage>
        <taxon>Bacteria</taxon>
        <taxon>Pseudomonadati</taxon>
        <taxon>Bacteroidota</taxon>
        <taxon>Cytophagia</taxon>
        <taxon>Cytophagales</taxon>
        <taxon>Fulvivirgaceae</taxon>
        <taxon>Fulvivirga</taxon>
    </lineage>
</organism>
<dbReference type="GO" id="GO:0009423">
    <property type="term" value="P:chorismate biosynthetic process"/>
    <property type="evidence" value="ECO:0007669"/>
    <property type="project" value="TreeGrafter"/>
</dbReference>
<comment type="catalytic activity">
    <reaction evidence="8">
        <text>3-phosphoshikimate + phosphoenolpyruvate = 5-O-(1-carboxyvinyl)-3-phosphoshikimate + phosphate</text>
        <dbReference type="Rhea" id="RHEA:21256"/>
        <dbReference type="ChEBI" id="CHEBI:43474"/>
        <dbReference type="ChEBI" id="CHEBI:57701"/>
        <dbReference type="ChEBI" id="CHEBI:58702"/>
        <dbReference type="ChEBI" id="CHEBI:145989"/>
        <dbReference type="EC" id="2.5.1.19"/>
    </reaction>
    <physiologicalReaction direction="left-to-right" evidence="8">
        <dbReference type="Rhea" id="RHEA:21257"/>
    </physiologicalReaction>
</comment>
<dbReference type="Proteomes" id="UP001139409">
    <property type="component" value="Unassembled WGS sequence"/>
</dbReference>
<dbReference type="InterPro" id="IPR001986">
    <property type="entry name" value="Enolpyruvate_Tfrase_dom"/>
</dbReference>
<dbReference type="PIRSF" id="PIRSF000505">
    <property type="entry name" value="EPSPS"/>
    <property type="match status" value="1"/>
</dbReference>
<keyword evidence="5" id="KW-0808">Transferase</keyword>
<dbReference type="PROSITE" id="PS00885">
    <property type="entry name" value="EPSP_SYNTHASE_2"/>
    <property type="match status" value="1"/>
</dbReference>
<dbReference type="InterPro" id="IPR036968">
    <property type="entry name" value="Enolpyruvate_Tfrase_sf"/>
</dbReference>
<keyword evidence="6" id="KW-0057">Aromatic amino acid biosynthesis</keyword>
<sequence>MLLNDNSIQIQANKSSHLVSIALPASKSMANRALIINALGGNKGNLERLSEARDTQTMHRLLLLNEPVWDVLDAGTTMRFLTAYAGVLGLDKTLTGTPRMQERPIGILVDALCELGANISYSGKKGYPPLKIGAFGGQRTDSLTVRGDISSQYISALLMIAPILPRGLNITLEGKIGSRPYIEMTRKVMERFGVRTFWKGEDSIEIPPQTYLSADITIERDWSAASYWYSIVALGDGTEVFLEDLTDDSIQGDRKMADLMSKLGVETVFTEKGAHLRQISHNSSAEIDFSDCPDIAQTIAVICAAKGIRCVMLGLESLRIKETDRIAALQLELAKIGSKLTETRNNEEWILEPGNLTKPESSFHTYHDHRMAMAFAPLAWKFPISIEDPSVVNKSYPGFWDDLKKAGAIIS</sequence>
<evidence type="ECO:0000256" key="5">
    <source>
        <dbReference type="ARBA" id="ARBA00022679"/>
    </source>
</evidence>
<dbReference type="GO" id="GO:0008652">
    <property type="term" value="P:amino acid biosynthetic process"/>
    <property type="evidence" value="ECO:0007669"/>
    <property type="project" value="UniProtKB-KW"/>
</dbReference>
<evidence type="ECO:0000256" key="8">
    <source>
        <dbReference type="ARBA" id="ARBA00044633"/>
    </source>
</evidence>
<gene>
    <name evidence="10" type="ORF">LDX50_04800</name>
</gene>
<evidence type="ECO:0000256" key="7">
    <source>
        <dbReference type="ARBA" id="ARBA00030046"/>
    </source>
</evidence>
<dbReference type="Pfam" id="PF00275">
    <property type="entry name" value="EPSP_synthase"/>
    <property type="match status" value="1"/>
</dbReference>
<keyword evidence="11" id="KW-1185">Reference proteome</keyword>
<keyword evidence="4" id="KW-0028">Amino-acid biosynthesis</keyword>
<evidence type="ECO:0000256" key="4">
    <source>
        <dbReference type="ARBA" id="ARBA00022605"/>
    </source>
</evidence>
<dbReference type="RefSeq" id="WP_225697272.1">
    <property type="nucleotide sequence ID" value="NZ_JAIXNE010000001.1"/>
</dbReference>
<dbReference type="PANTHER" id="PTHR21090:SF5">
    <property type="entry name" value="PENTAFUNCTIONAL AROM POLYPEPTIDE"/>
    <property type="match status" value="1"/>
</dbReference>
<evidence type="ECO:0000313" key="10">
    <source>
        <dbReference type="EMBL" id="MCA6074173.1"/>
    </source>
</evidence>
<evidence type="ECO:0000256" key="3">
    <source>
        <dbReference type="ARBA" id="ARBA00012450"/>
    </source>
</evidence>
<dbReference type="Gene3D" id="3.65.10.10">
    <property type="entry name" value="Enolpyruvate transferase domain"/>
    <property type="match status" value="2"/>
</dbReference>
<evidence type="ECO:0000259" key="9">
    <source>
        <dbReference type="Pfam" id="PF00275"/>
    </source>
</evidence>
<evidence type="ECO:0000256" key="2">
    <source>
        <dbReference type="ARBA" id="ARBA00009948"/>
    </source>
</evidence>
<dbReference type="EMBL" id="JAIXNE010000001">
    <property type="protein sequence ID" value="MCA6074173.1"/>
    <property type="molecule type" value="Genomic_DNA"/>
</dbReference>
<dbReference type="AlphaFoldDB" id="A0A9X1HL43"/>
<comment type="similarity">
    <text evidence="2">Belongs to the EPSP synthase family.</text>
</comment>
<reference evidence="10" key="1">
    <citation type="submission" date="2021-09" db="EMBL/GenBank/DDBJ databases">
        <title>Fulvivirga sp. isolated from coastal sediment.</title>
        <authorList>
            <person name="Yu H."/>
        </authorList>
    </citation>
    <scope>NUCLEOTIDE SEQUENCE</scope>
    <source>
        <strain evidence="10">1062</strain>
    </source>
</reference>
<dbReference type="GO" id="GO:0003866">
    <property type="term" value="F:3-phosphoshikimate 1-carboxyvinyltransferase activity"/>
    <property type="evidence" value="ECO:0007669"/>
    <property type="project" value="UniProtKB-EC"/>
</dbReference>
<name>A0A9X1HL43_9BACT</name>
<evidence type="ECO:0000256" key="6">
    <source>
        <dbReference type="ARBA" id="ARBA00023141"/>
    </source>
</evidence>
<evidence type="ECO:0000256" key="1">
    <source>
        <dbReference type="ARBA" id="ARBA00004811"/>
    </source>
</evidence>
<comment type="caution">
    <text evidence="10">The sequence shown here is derived from an EMBL/GenBank/DDBJ whole genome shotgun (WGS) entry which is preliminary data.</text>
</comment>